<evidence type="ECO:0000313" key="3">
    <source>
        <dbReference type="Proteomes" id="UP000324222"/>
    </source>
</evidence>
<name>A0A5B7JTW2_PORTR</name>
<organism evidence="2 3">
    <name type="scientific">Portunus trituberculatus</name>
    <name type="common">Swimming crab</name>
    <name type="synonym">Neptunus trituberculatus</name>
    <dbReference type="NCBI Taxonomy" id="210409"/>
    <lineage>
        <taxon>Eukaryota</taxon>
        <taxon>Metazoa</taxon>
        <taxon>Ecdysozoa</taxon>
        <taxon>Arthropoda</taxon>
        <taxon>Crustacea</taxon>
        <taxon>Multicrustacea</taxon>
        <taxon>Malacostraca</taxon>
        <taxon>Eumalacostraca</taxon>
        <taxon>Eucarida</taxon>
        <taxon>Decapoda</taxon>
        <taxon>Pleocyemata</taxon>
        <taxon>Brachyura</taxon>
        <taxon>Eubrachyura</taxon>
        <taxon>Portunoidea</taxon>
        <taxon>Portunidae</taxon>
        <taxon>Portuninae</taxon>
        <taxon>Portunus</taxon>
    </lineage>
</organism>
<feature type="region of interest" description="Disordered" evidence="1">
    <location>
        <begin position="52"/>
        <end position="72"/>
    </location>
</feature>
<comment type="caution">
    <text evidence="2">The sequence shown here is derived from an EMBL/GenBank/DDBJ whole genome shotgun (WGS) entry which is preliminary data.</text>
</comment>
<proteinExistence type="predicted"/>
<feature type="compositionally biased region" description="Basic residues" evidence="1">
    <location>
        <begin position="119"/>
        <end position="128"/>
    </location>
</feature>
<reference evidence="2 3" key="1">
    <citation type="submission" date="2019-05" db="EMBL/GenBank/DDBJ databases">
        <title>Another draft genome of Portunus trituberculatus and its Hox gene families provides insights of decapod evolution.</title>
        <authorList>
            <person name="Jeong J.-H."/>
            <person name="Song I."/>
            <person name="Kim S."/>
            <person name="Choi T."/>
            <person name="Kim D."/>
            <person name="Ryu S."/>
            <person name="Kim W."/>
        </authorList>
    </citation>
    <scope>NUCLEOTIDE SEQUENCE [LARGE SCALE GENOMIC DNA]</scope>
    <source>
        <tissue evidence="2">Muscle</tissue>
    </source>
</reference>
<feature type="compositionally biased region" description="Basic residues" evidence="1">
    <location>
        <begin position="137"/>
        <end position="160"/>
    </location>
</feature>
<dbReference type="AlphaFoldDB" id="A0A5B7JTW2"/>
<dbReference type="Proteomes" id="UP000324222">
    <property type="component" value="Unassembled WGS sequence"/>
</dbReference>
<feature type="region of interest" description="Disordered" evidence="1">
    <location>
        <begin position="107"/>
        <end position="160"/>
    </location>
</feature>
<gene>
    <name evidence="2" type="ORF">E2C01_095774</name>
</gene>
<accession>A0A5B7JTW2</accession>
<sequence length="160" mass="18232">MYYKHDNDCKVCKDVGLKEASQRLLSNNFLIGLCPECLDTTRAWWEEKLKAKNEGDTGKTGEAPGPSSEREVEVVGGATCALTPQESDHSYSNKAVTDCVVAKGSGGEELRMEEEAWRRQVRSRRYRRRPGEELGARKYRIPPARHRPTVKGHRSQWKER</sequence>
<feature type="compositionally biased region" description="Basic and acidic residues" evidence="1">
    <location>
        <begin position="107"/>
        <end position="118"/>
    </location>
</feature>
<evidence type="ECO:0000256" key="1">
    <source>
        <dbReference type="SAM" id="MobiDB-lite"/>
    </source>
</evidence>
<dbReference type="EMBL" id="VSRR010122339">
    <property type="protein sequence ID" value="MPD00311.1"/>
    <property type="molecule type" value="Genomic_DNA"/>
</dbReference>
<protein>
    <submittedName>
        <fullName evidence="2">Uncharacterized protein</fullName>
    </submittedName>
</protein>
<evidence type="ECO:0000313" key="2">
    <source>
        <dbReference type="EMBL" id="MPD00311.1"/>
    </source>
</evidence>
<keyword evidence="3" id="KW-1185">Reference proteome</keyword>